<evidence type="ECO:0000313" key="1">
    <source>
        <dbReference type="EMBL" id="MBP1931003.1"/>
    </source>
</evidence>
<dbReference type="Proteomes" id="UP001519343">
    <property type="component" value="Unassembled WGS sequence"/>
</dbReference>
<comment type="caution">
    <text evidence="1">The sequence shown here is derived from an EMBL/GenBank/DDBJ whole genome shotgun (WGS) entry which is preliminary data.</text>
</comment>
<gene>
    <name evidence="1" type="ORF">J2Z37_001000</name>
</gene>
<evidence type="ECO:0000313" key="2">
    <source>
        <dbReference type="Proteomes" id="UP001519343"/>
    </source>
</evidence>
<accession>A0ABS4GL53</accession>
<keyword evidence="2" id="KW-1185">Reference proteome</keyword>
<dbReference type="EMBL" id="JAGGKT010000002">
    <property type="protein sequence ID" value="MBP1931003.1"/>
    <property type="molecule type" value="Genomic_DNA"/>
</dbReference>
<protein>
    <recommendedName>
        <fullName evidence="3">4-oxalocrotonate tautomerase domain-containing protein</fullName>
    </recommendedName>
</protein>
<organism evidence="1 2">
    <name type="scientific">Ammoniphilus resinae</name>
    <dbReference type="NCBI Taxonomy" id="861532"/>
    <lineage>
        <taxon>Bacteria</taxon>
        <taxon>Bacillati</taxon>
        <taxon>Bacillota</taxon>
        <taxon>Bacilli</taxon>
        <taxon>Bacillales</taxon>
        <taxon>Paenibacillaceae</taxon>
        <taxon>Aneurinibacillus group</taxon>
        <taxon>Ammoniphilus</taxon>
    </lineage>
</organism>
<reference evidence="1 2" key="1">
    <citation type="submission" date="2021-03" db="EMBL/GenBank/DDBJ databases">
        <title>Genomic Encyclopedia of Type Strains, Phase IV (KMG-IV): sequencing the most valuable type-strain genomes for metagenomic binning, comparative biology and taxonomic classification.</title>
        <authorList>
            <person name="Goeker M."/>
        </authorList>
    </citation>
    <scope>NUCLEOTIDE SEQUENCE [LARGE SCALE GENOMIC DNA]</scope>
    <source>
        <strain evidence="1 2">DSM 24738</strain>
    </source>
</reference>
<proteinExistence type="predicted"/>
<name>A0ABS4GL53_9BACL</name>
<sequence length="72" mass="8112">MPDFVTVEITHPLSTLTQEQIRERAYEAVQSIVPIITGQEVDLRKETGEKVEKLVNTNHSDNSQNVESCADE</sequence>
<evidence type="ECO:0008006" key="3">
    <source>
        <dbReference type="Google" id="ProtNLM"/>
    </source>
</evidence>